<dbReference type="PANTHER" id="PTHR39201:SF1">
    <property type="entry name" value="FLAVODOXIN-LIKE DOMAIN-CONTAINING PROTEIN"/>
    <property type="match status" value="1"/>
</dbReference>
<evidence type="ECO:0000259" key="3">
    <source>
        <dbReference type="PROSITE" id="PS50902"/>
    </source>
</evidence>
<proteinExistence type="predicted"/>
<dbReference type="PROSITE" id="PS51257">
    <property type="entry name" value="PROKAR_LIPOPROTEIN"/>
    <property type="match status" value="1"/>
</dbReference>
<comment type="caution">
    <text evidence="4">The sequence shown here is derived from an EMBL/GenBank/DDBJ whole genome shotgun (WGS) entry which is preliminary data.</text>
</comment>
<evidence type="ECO:0000313" key="5">
    <source>
        <dbReference type="Proteomes" id="UP001207337"/>
    </source>
</evidence>
<dbReference type="Pfam" id="PF12682">
    <property type="entry name" value="Flavodoxin_4"/>
    <property type="match status" value="1"/>
</dbReference>
<dbReference type="InterPro" id="IPR029039">
    <property type="entry name" value="Flavoprotein-like_sf"/>
</dbReference>
<evidence type="ECO:0000256" key="2">
    <source>
        <dbReference type="SAM" id="SignalP"/>
    </source>
</evidence>
<reference evidence="4 5" key="1">
    <citation type="submission" date="2021-11" db="EMBL/GenBank/DDBJ databases">
        <title>Aliifidinibius sp. nov., a new bacterium isolated from saline soil.</title>
        <authorList>
            <person name="Galisteo C."/>
            <person name="De La Haba R."/>
            <person name="Sanchez-Porro C."/>
            <person name="Ventosa A."/>
        </authorList>
    </citation>
    <scope>NUCLEOTIDE SEQUENCE [LARGE SCALE GENOMIC DNA]</scope>
    <source>
        <strain evidence="4 5">KACC 190600</strain>
    </source>
</reference>
<organism evidence="4 5">
    <name type="scientific">Fodinibius salicampi</name>
    <dbReference type="NCBI Taxonomy" id="1920655"/>
    <lineage>
        <taxon>Bacteria</taxon>
        <taxon>Pseudomonadati</taxon>
        <taxon>Balneolota</taxon>
        <taxon>Balneolia</taxon>
        <taxon>Balneolales</taxon>
        <taxon>Balneolaceae</taxon>
        <taxon>Fodinibius</taxon>
    </lineage>
</organism>
<dbReference type="Gene3D" id="3.40.50.360">
    <property type="match status" value="1"/>
</dbReference>
<keyword evidence="5" id="KW-1185">Reference proteome</keyword>
<name>A0ABT3PUD4_9BACT</name>
<dbReference type="InterPro" id="IPR001226">
    <property type="entry name" value="Flavodoxin_CS"/>
</dbReference>
<dbReference type="PROSITE" id="PS50902">
    <property type="entry name" value="FLAVODOXIN_LIKE"/>
    <property type="match status" value="1"/>
</dbReference>
<dbReference type="EMBL" id="JAJNDC010000001">
    <property type="protein sequence ID" value="MCW9711465.1"/>
    <property type="molecule type" value="Genomic_DNA"/>
</dbReference>
<dbReference type="PROSITE" id="PS00201">
    <property type="entry name" value="FLAVODOXIN"/>
    <property type="match status" value="1"/>
</dbReference>
<sequence length="207" mass="23170">MKYKPSFTLLLVAFFGLISCSSNAQEQDAATGEIDKENILLVYLSRTGNTEAVAEIIQQEVGGEMVQLKLQTPYPENYDAIVEQVDKENETGYLPPLKTKIEDIQDYDTVFLGFPTWDMQLPPPMKSFLNEYDLSGKTVIPFNTNGGYGLGSSIQQVEELCPECNILDAFSTKGGLERDGIYLAIEGERRDQVHAEVTDWLQSIEIQ</sequence>
<dbReference type="RefSeq" id="WP_265786702.1">
    <property type="nucleotide sequence ID" value="NZ_BAABRS010000001.1"/>
</dbReference>
<feature type="chain" id="PRO_5046468266" description="Flavodoxin-like domain-containing protein" evidence="2">
    <location>
        <begin position="25"/>
        <end position="207"/>
    </location>
</feature>
<dbReference type="Proteomes" id="UP001207337">
    <property type="component" value="Unassembled WGS sequence"/>
</dbReference>
<accession>A0ABT3PUD4</accession>
<dbReference type="InterPro" id="IPR008254">
    <property type="entry name" value="Flavodoxin/NO_synth"/>
</dbReference>
<dbReference type="SUPFAM" id="SSF52218">
    <property type="entry name" value="Flavoproteins"/>
    <property type="match status" value="1"/>
</dbReference>
<evidence type="ECO:0000313" key="4">
    <source>
        <dbReference type="EMBL" id="MCW9711465.1"/>
    </source>
</evidence>
<keyword evidence="2" id="KW-0732">Signal</keyword>
<protein>
    <recommendedName>
        <fullName evidence="3">Flavodoxin-like domain-containing protein</fullName>
    </recommendedName>
</protein>
<comment type="cofactor">
    <cofactor evidence="1">
        <name>FMN</name>
        <dbReference type="ChEBI" id="CHEBI:58210"/>
    </cofactor>
</comment>
<feature type="signal peptide" evidence="2">
    <location>
        <begin position="1"/>
        <end position="24"/>
    </location>
</feature>
<gene>
    <name evidence="4" type="ORF">LQ318_00995</name>
</gene>
<feature type="domain" description="Flavodoxin-like" evidence="3">
    <location>
        <begin position="39"/>
        <end position="205"/>
    </location>
</feature>
<evidence type="ECO:0000256" key="1">
    <source>
        <dbReference type="ARBA" id="ARBA00001917"/>
    </source>
</evidence>
<dbReference type="PANTHER" id="PTHR39201">
    <property type="entry name" value="EXPORTED PROTEIN-RELATED"/>
    <property type="match status" value="1"/>
</dbReference>